<keyword evidence="1" id="KW-0732">Signal</keyword>
<evidence type="ECO:0000313" key="4">
    <source>
        <dbReference type="Proteomes" id="UP000664698"/>
    </source>
</evidence>
<dbReference type="Gene3D" id="2.160.20.120">
    <property type="match status" value="1"/>
</dbReference>
<evidence type="ECO:0000313" key="3">
    <source>
        <dbReference type="EMBL" id="MBN7800312.1"/>
    </source>
</evidence>
<comment type="caution">
    <text evidence="3">The sequence shown here is derived from an EMBL/GenBank/DDBJ whole genome shotgun (WGS) entry which is preliminary data.</text>
</comment>
<dbReference type="Proteomes" id="UP000664698">
    <property type="component" value="Unassembled WGS sequence"/>
</dbReference>
<sequence length="233" mass="24620">MKNTTKIWAFGLALFTMVSCSITQAQESETRTPGPFTKVHSGGSWDVILVEGNKEEIRIEAKGVELSKVKTEIDGDVLKLGLENGNYRNVSLKFYVTYRSLEGIKCSGSGKMTVKSDVIADEFYIGLSGSGDIIMQDLKADELEASISGSAKVTIESGAIGEAEINQSGSGDFVAENLAIEELEVSKSGSGGTYVGDLGEVSLHASGSGDVVYSGSPRMGDIKVSGSASIRKR</sequence>
<dbReference type="PANTHER" id="PTHR39200:SF1">
    <property type="entry name" value="AUTO-TRANSPORTER ADHESIN HEAD GIN DOMAIN-CONTAINING PROTEIN-RELATED"/>
    <property type="match status" value="1"/>
</dbReference>
<name>A0ABS3BM22_9BACT</name>
<evidence type="ECO:0000259" key="2">
    <source>
        <dbReference type="Pfam" id="PF10988"/>
    </source>
</evidence>
<dbReference type="PROSITE" id="PS51257">
    <property type="entry name" value="PROKAR_LIPOPROTEIN"/>
    <property type="match status" value="1"/>
</dbReference>
<dbReference type="PANTHER" id="PTHR39200">
    <property type="entry name" value="HYPOTHETICAL EXPORTED PROTEIN"/>
    <property type="match status" value="1"/>
</dbReference>
<evidence type="ECO:0000256" key="1">
    <source>
        <dbReference type="SAM" id="SignalP"/>
    </source>
</evidence>
<dbReference type="RefSeq" id="WP_206568264.1">
    <property type="nucleotide sequence ID" value="NZ_JAFKCW010000001.1"/>
</dbReference>
<gene>
    <name evidence="3" type="ORF">J0A67_05535</name>
</gene>
<dbReference type="EMBL" id="JAFKCW010000001">
    <property type="protein sequence ID" value="MBN7800312.1"/>
    <property type="molecule type" value="Genomic_DNA"/>
</dbReference>
<reference evidence="3 4" key="1">
    <citation type="submission" date="2021-03" db="EMBL/GenBank/DDBJ databases">
        <title>novel species isolated from a fishpond in China.</title>
        <authorList>
            <person name="Lu H."/>
            <person name="Cai Z."/>
        </authorList>
    </citation>
    <scope>NUCLEOTIDE SEQUENCE [LARGE SCALE GENOMIC DNA]</scope>
    <source>
        <strain evidence="3 4">JCM 31546</strain>
    </source>
</reference>
<dbReference type="Pfam" id="PF10988">
    <property type="entry name" value="DUF2807"/>
    <property type="match status" value="1"/>
</dbReference>
<keyword evidence="4" id="KW-1185">Reference proteome</keyword>
<feature type="signal peptide" evidence="1">
    <location>
        <begin position="1"/>
        <end position="25"/>
    </location>
</feature>
<proteinExistence type="predicted"/>
<feature type="chain" id="PRO_5045835109" evidence="1">
    <location>
        <begin position="26"/>
        <end position="233"/>
    </location>
</feature>
<organism evidence="3 4">
    <name type="scientific">Algoriphagus aestuariicola</name>
    <dbReference type="NCBI Taxonomy" id="1852016"/>
    <lineage>
        <taxon>Bacteria</taxon>
        <taxon>Pseudomonadati</taxon>
        <taxon>Bacteroidota</taxon>
        <taxon>Cytophagia</taxon>
        <taxon>Cytophagales</taxon>
        <taxon>Cyclobacteriaceae</taxon>
        <taxon>Algoriphagus</taxon>
    </lineage>
</organism>
<accession>A0ABS3BM22</accession>
<protein>
    <submittedName>
        <fullName evidence="3">DUF2807 domain-containing protein</fullName>
    </submittedName>
</protein>
<feature type="domain" description="Putative auto-transporter adhesin head GIN" evidence="2">
    <location>
        <begin position="35"/>
        <end position="217"/>
    </location>
</feature>
<dbReference type="InterPro" id="IPR021255">
    <property type="entry name" value="DUF2807"/>
</dbReference>